<dbReference type="PANTHER" id="PTHR46865:SF2">
    <property type="entry name" value="MONOOXYGENASE"/>
    <property type="match status" value="1"/>
</dbReference>
<organism evidence="3 4">
    <name type="scientific">Saccharopolyspora shandongensis</name>
    <dbReference type="NCBI Taxonomy" id="418495"/>
    <lineage>
        <taxon>Bacteria</taxon>
        <taxon>Bacillati</taxon>
        <taxon>Actinomycetota</taxon>
        <taxon>Actinomycetes</taxon>
        <taxon>Pseudonocardiales</taxon>
        <taxon>Pseudonocardiaceae</taxon>
        <taxon>Saccharopolyspora</taxon>
    </lineage>
</organism>
<dbReference type="Pfam" id="PF01494">
    <property type="entry name" value="FAD_binding_3"/>
    <property type="match status" value="1"/>
</dbReference>
<dbReference type="PRINTS" id="PR00420">
    <property type="entry name" value="RNGMNOXGNASE"/>
</dbReference>
<protein>
    <submittedName>
        <fullName evidence="3">2-polyprenyl-6-methoxyphenol hydroxylase</fullName>
    </submittedName>
</protein>
<evidence type="ECO:0000259" key="2">
    <source>
        <dbReference type="Pfam" id="PF01494"/>
    </source>
</evidence>
<dbReference type="InterPro" id="IPR051704">
    <property type="entry name" value="FAD_aromatic-hydroxylase"/>
</dbReference>
<dbReference type="Gene3D" id="3.50.50.60">
    <property type="entry name" value="FAD/NAD(P)-binding domain"/>
    <property type="match status" value="1"/>
</dbReference>
<dbReference type="STRING" id="418495.SAMN05216215_100431"/>
<dbReference type="GO" id="GO:0071949">
    <property type="term" value="F:FAD binding"/>
    <property type="evidence" value="ECO:0007669"/>
    <property type="project" value="InterPro"/>
</dbReference>
<evidence type="ECO:0000313" key="4">
    <source>
        <dbReference type="Proteomes" id="UP000199529"/>
    </source>
</evidence>
<gene>
    <name evidence="3" type="ORF">SAMN05216215_100431</name>
</gene>
<keyword evidence="4" id="KW-1185">Reference proteome</keyword>
<dbReference type="SUPFAM" id="SSF51905">
    <property type="entry name" value="FAD/NAD(P)-binding domain"/>
    <property type="match status" value="1"/>
</dbReference>
<evidence type="ECO:0000256" key="1">
    <source>
        <dbReference type="SAM" id="MobiDB-lite"/>
    </source>
</evidence>
<dbReference type="OrthoDB" id="4293235at2"/>
<dbReference type="PANTHER" id="PTHR46865">
    <property type="entry name" value="OXIDOREDUCTASE-RELATED"/>
    <property type="match status" value="1"/>
</dbReference>
<dbReference type="AlphaFoldDB" id="A0A1H2UN77"/>
<dbReference type="Gene3D" id="3.30.9.10">
    <property type="entry name" value="D-Amino Acid Oxidase, subunit A, domain 2"/>
    <property type="match status" value="1"/>
</dbReference>
<evidence type="ECO:0000313" key="3">
    <source>
        <dbReference type="EMBL" id="SDW57593.1"/>
    </source>
</evidence>
<feature type="region of interest" description="Disordered" evidence="1">
    <location>
        <begin position="348"/>
        <end position="376"/>
    </location>
</feature>
<dbReference type="EMBL" id="FNOK01000004">
    <property type="protein sequence ID" value="SDW57593.1"/>
    <property type="molecule type" value="Genomic_DNA"/>
</dbReference>
<feature type="domain" description="FAD-binding" evidence="2">
    <location>
        <begin position="3"/>
        <end position="321"/>
    </location>
</feature>
<dbReference type="Proteomes" id="UP000199529">
    <property type="component" value="Unassembled WGS sequence"/>
</dbReference>
<name>A0A1H2UN77_9PSEU</name>
<dbReference type="RefSeq" id="WP_093261830.1">
    <property type="nucleotide sequence ID" value="NZ_FNOK01000004.1"/>
</dbReference>
<sequence>MRNVLISGASIAGPALAYWLQRKGFSVTVVERSPGPRNGGQAIDIRGVALDVVDRMGLGERIRAARTRMRGMSMLDSAGNELFRSEEHTISGGRLDNEDVELLREDLTAMLHEATKDQVEYVFGDSITALRQDERGVRVEFEHGGFRTFDFVIGADGLHSTVRRLAFGPEQQFSSHLGQYLAIFPMTNFLGLDNWQVWFQDGATGAGGGVYPVRDNTELRVTLGFRSEPVTYDYRDTEQQKQLMAERLAGLGWEVPKLLSAMAEAPDFYFDVMSQIHMDRWTTGRVALVGDAGYCASVLSGQGTSLALVGAYVLAEELGRPGIDHTSAFAAYERRMRPFVALNQALATENPDGPAPEESLNRAKNAISLDVDGSAD</sequence>
<accession>A0A1H2UN77</accession>
<dbReference type="InterPro" id="IPR002938">
    <property type="entry name" value="FAD-bd"/>
</dbReference>
<reference evidence="4" key="1">
    <citation type="submission" date="2016-10" db="EMBL/GenBank/DDBJ databases">
        <authorList>
            <person name="Varghese N."/>
            <person name="Submissions S."/>
        </authorList>
    </citation>
    <scope>NUCLEOTIDE SEQUENCE [LARGE SCALE GENOMIC DNA]</scope>
    <source>
        <strain evidence="4">CGMCC 4.3530</strain>
    </source>
</reference>
<dbReference type="InterPro" id="IPR036188">
    <property type="entry name" value="FAD/NAD-bd_sf"/>
</dbReference>
<proteinExistence type="predicted"/>